<feature type="coiled-coil region" evidence="1">
    <location>
        <begin position="28"/>
        <end position="83"/>
    </location>
</feature>
<feature type="non-terminal residue" evidence="2">
    <location>
        <position position="1"/>
    </location>
</feature>
<comment type="caution">
    <text evidence="2">The sequence shown here is derived from an EMBL/GenBank/DDBJ whole genome shotgun (WGS) entry which is preliminary data.</text>
</comment>
<evidence type="ECO:0000313" key="2">
    <source>
        <dbReference type="EMBL" id="GFH30671.1"/>
    </source>
</evidence>
<keyword evidence="3" id="KW-1185">Reference proteome</keyword>
<sequence length="106" mass="12089">MTRETKLQKWANEMTGYWKESRKLQIELVQKNAESQGLRSELAALRMELSLERQAKQNSDALVSELQVENASLKAQLVQKTVELNATLAEVLQLLDNELDDVEVSM</sequence>
<accession>A0A6A0AEH9</accession>
<protein>
    <submittedName>
        <fullName evidence="2">CBM20 domain-containing protein</fullName>
    </submittedName>
</protein>
<dbReference type="AlphaFoldDB" id="A0A6A0AEH9"/>
<proteinExistence type="predicted"/>
<gene>
    <name evidence="2" type="ORF">HaLaN_29561</name>
</gene>
<reference evidence="2 3" key="1">
    <citation type="submission" date="2020-02" db="EMBL/GenBank/DDBJ databases">
        <title>Draft genome sequence of Haematococcus lacustris strain NIES-144.</title>
        <authorList>
            <person name="Morimoto D."/>
            <person name="Nakagawa S."/>
            <person name="Yoshida T."/>
            <person name="Sawayama S."/>
        </authorList>
    </citation>
    <scope>NUCLEOTIDE SEQUENCE [LARGE SCALE GENOMIC DNA]</scope>
    <source>
        <strain evidence="2 3">NIES-144</strain>
    </source>
</reference>
<evidence type="ECO:0000256" key="1">
    <source>
        <dbReference type="SAM" id="Coils"/>
    </source>
</evidence>
<dbReference type="Proteomes" id="UP000485058">
    <property type="component" value="Unassembled WGS sequence"/>
</dbReference>
<name>A0A6A0AEH9_HAELA</name>
<dbReference type="EMBL" id="BLLF01005056">
    <property type="protein sequence ID" value="GFH30671.1"/>
    <property type="molecule type" value="Genomic_DNA"/>
</dbReference>
<evidence type="ECO:0000313" key="3">
    <source>
        <dbReference type="Proteomes" id="UP000485058"/>
    </source>
</evidence>
<organism evidence="2 3">
    <name type="scientific">Haematococcus lacustris</name>
    <name type="common">Green alga</name>
    <name type="synonym">Haematococcus pluvialis</name>
    <dbReference type="NCBI Taxonomy" id="44745"/>
    <lineage>
        <taxon>Eukaryota</taxon>
        <taxon>Viridiplantae</taxon>
        <taxon>Chlorophyta</taxon>
        <taxon>core chlorophytes</taxon>
        <taxon>Chlorophyceae</taxon>
        <taxon>CS clade</taxon>
        <taxon>Chlamydomonadales</taxon>
        <taxon>Haematococcaceae</taxon>
        <taxon>Haematococcus</taxon>
    </lineage>
</organism>
<keyword evidence="1" id="KW-0175">Coiled coil</keyword>